<evidence type="ECO:0000259" key="3">
    <source>
        <dbReference type="SMART" id="SM00032"/>
    </source>
</evidence>
<reference evidence="4" key="2">
    <citation type="submission" date="2020-11" db="EMBL/GenBank/DDBJ databases">
        <authorList>
            <person name="McCartney M.A."/>
            <person name="Auch B."/>
            <person name="Kono T."/>
            <person name="Mallez S."/>
            <person name="Becker A."/>
            <person name="Gohl D.M."/>
            <person name="Silverstein K.A.T."/>
            <person name="Koren S."/>
            <person name="Bechman K.B."/>
            <person name="Herman A."/>
            <person name="Abrahante J.E."/>
            <person name="Garbe J."/>
        </authorList>
    </citation>
    <scope>NUCLEOTIDE SEQUENCE</scope>
    <source>
        <strain evidence="4">Duluth1</strain>
        <tissue evidence="4">Whole animal</tissue>
    </source>
</reference>
<dbReference type="Proteomes" id="UP000828390">
    <property type="component" value="Unassembled WGS sequence"/>
</dbReference>
<dbReference type="InterPro" id="IPR035976">
    <property type="entry name" value="Sushi/SCR/CCP_sf"/>
</dbReference>
<dbReference type="SMART" id="SM00032">
    <property type="entry name" value="CCP"/>
    <property type="match status" value="1"/>
</dbReference>
<dbReference type="SUPFAM" id="SSF57535">
    <property type="entry name" value="Complement control module/SCR domain"/>
    <property type="match status" value="1"/>
</dbReference>
<proteinExistence type="predicted"/>
<evidence type="ECO:0000256" key="2">
    <source>
        <dbReference type="ARBA" id="ARBA00023157"/>
    </source>
</evidence>
<gene>
    <name evidence="4" type="ORF">DPMN_140225</name>
</gene>
<protein>
    <recommendedName>
        <fullName evidence="3">Sushi domain-containing protein</fullName>
    </recommendedName>
</protein>
<dbReference type="CDD" id="cd00037">
    <property type="entry name" value="CLECT"/>
    <property type="match status" value="1"/>
</dbReference>
<dbReference type="InterPro" id="IPR016186">
    <property type="entry name" value="C-type_lectin-like/link_sf"/>
</dbReference>
<keyword evidence="2" id="KW-1015">Disulfide bond</keyword>
<keyword evidence="1" id="KW-0732">Signal</keyword>
<dbReference type="AlphaFoldDB" id="A0A9D4G778"/>
<reference evidence="4" key="1">
    <citation type="journal article" date="2019" name="bioRxiv">
        <title>The Genome of the Zebra Mussel, Dreissena polymorpha: A Resource for Invasive Species Research.</title>
        <authorList>
            <person name="McCartney M.A."/>
            <person name="Auch B."/>
            <person name="Kono T."/>
            <person name="Mallez S."/>
            <person name="Zhang Y."/>
            <person name="Obille A."/>
            <person name="Becker A."/>
            <person name="Abrahante J.E."/>
            <person name="Garbe J."/>
            <person name="Badalamenti J.P."/>
            <person name="Herman A."/>
            <person name="Mangelson H."/>
            <person name="Liachko I."/>
            <person name="Sullivan S."/>
            <person name="Sone E.D."/>
            <person name="Koren S."/>
            <person name="Silverstein K.A.T."/>
            <person name="Beckman K.B."/>
            <person name="Gohl D.M."/>
        </authorList>
    </citation>
    <scope>NUCLEOTIDE SEQUENCE</scope>
    <source>
        <strain evidence="4">Duluth1</strain>
        <tissue evidence="4">Whole animal</tissue>
    </source>
</reference>
<dbReference type="EMBL" id="JAIWYP010000006">
    <property type="protein sequence ID" value="KAH3811810.1"/>
    <property type="molecule type" value="Genomic_DNA"/>
</dbReference>
<dbReference type="Gene3D" id="3.10.100.10">
    <property type="entry name" value="Mannose-Binding Protein A, subunit A"/>
    <property type="match status" value="1"/>
</dbReference>
<dbReference type="InterPro" id="IPR000436">
    <property type="entry name" value="Sushi_SCR_CCP_dom"/>
</dbReference>
<comment type="caution">
    <text evidence="4">The sequence shown here is derived from an EMBL/GenBank/DDBJ whole genome shotgun (WGS) entry which is preliminary data.</text>
</comment>
<keyword evidence="5" id="KW-1185">Reference proteome</keyword>
<evidence type="ECO:0000313" key="5">
    <source>
        <dbReference type="Proteomes" id="UP000828390"/>
    </source>
</evidence>
<evidence type="ECO:0000313" key="4">
    <source>
        <dbReference type="EMBL" id="KAH3811810.1"/>
    </source>
</evidence>
<dbReference type="Pfam" id="PF00084">
    <property type="entry name" value="Sushi"/>
    <property type="match status" value="1"/>
</dbReference>
<name>A0A9D4G778_DREPO</name>
<sequence length="194" mass="21345">MTAKYIIFPDCPQFIKPKNATVEGESITVGSTRTLKCDNNYKPLNESKIKSVCDNGMWSSTTICVPEKCVYPAFEFNQSIYLFTNLSTSFDTAAEYCTGCDGHVITIDDEKEQEWVDETAPNIYTLSGWVLGTQTKTGTGTIPALRGNMIKYTCLTIIGQAINLTTTKMIRSVLKSAKLFIGSGTIGRAVLHIL</sequence>
<accession>A0A9D4G778</accession>
<dbReference type="SUPFAM" id="SSF56436">
    <property type="entry name" value="C-type lectin-like"/>
    <property type="match status" value="1"/>
</dbReference>
<dbReference type="InterPro" id="IPR016187">
    <property type="entry name" value="CTDL_fold"/>
</dbReference>
<dbReference type="Gene3D" id="2.10.70.10">
    <property type="entry name" value="Complement Module, domain 1"/>
    <property type="match status" value="1"/>
</dbReference>
<organism evidence="4 5">
    <name type="scientific">Dreissena polymorpha</name>
    <name type="common">Zebra mussel</name>
    <name type="synonym">Mytilus polymorpha</name>
    <dbReference type="NCBI Taxonomy" id="45954"/>
    <lineage>
        <taxon>Eukaryota</taxon>
        <taxon>Metazoa</taxon>
        <taxon>Spiralia</taxon>
        <taxon>Lophotrochozoa</taxon>
        <taxon>Mollusca</taxon>
        <taxon>Bivalvia</taxon>
        <taxon>Autobranchia</taxon>
        <taxon>Heteroconchia</taxon>
        <taxon>Euheterodonta</taxon>
        <taxon>Imparidentia</taxon>
        <taxon>Neoheterodontei</taxon>
        <taxon>Myida</taxon>
        <taxon>Dreissenoidea</taxon>
        <taxon>Dreissenidae</taxon>
        <taxon>Dreissena</taxon>
    </lineage>
</organism>
<evidence type="ECO:0000256" key="1">
    <source>
        <dbReference type="ARBA" id="ARBA00022729"/>
    </source>
</evidence>
<feature type="domain" description="Sushi" evidence="3">
    <location>
        <begin position="11"/>
        <end position="64"/>
    </location>
</feature>